<keyword evidence="4" id="KW-1185">Reference proteome</keyword>
<evidence type="ECO:0000313" key="3">
    <source>
        <dbReference type="EnsemblPlants" id="AES89176"/>
    </source>
</evidence>
<evidence type="ECO:0000256" key="1">
    <source>
        <dbReference type="SAM" id="Phobius"/>
    </source>
</evidence>
<dbReference type="EMBL" id="CM001220">
    <property type="protein sequence ID" value="AES89176.1"/>
    <property type="molecule type" value="Genomic_DNA"/>
</dbReference>
<dbReference type="PaxDb" id="3880-AES89176"/>
<sequence>MVVVISGRLGIFVSFCVGWSDSYMFLLLVAGVGADFEVVLAVMVCGGAGLIS</sequence>
<name>G7JIJ3_MEDTR</name>
<evidence type="ECO:0000313" key="4">
    <source>
        <dbReference type="Proteomes" id="UP000002051"/>
    </source>
</evidence>
<evidence type="ECO:0000313" key="2">
    <source>
        <dbReference type="EMBL" id="AES89176.1"/>
    </source>
</evidence>
<feature type="transmembrane region" description="Helical" evidence="1">
    <location>
        <begin position="23"/>
        <end position="51"/>
    </location>
</feature>
<dbReference type="AlphaFoldDB" id="G7JIJ3"/>
<reference evidence="3" key="3">
    <citation type="submission" date="2015-04" db="UniProtKB">
        <authorList>
            <consortium name="EnsemblPlants"/>
        </authorList>
    </citation>
    <scope>IDENTIFICATION</scope>
    <source>
        <strain evidence="3">cv. Jemalong A17</strain>
    </source>
</reference>
<reference evidence="2 4" key="1">
    <citation type="journal article" date="2011" name="Nature">
        <title>The Medicago genome provides insight into the evolution of rhizobial symbioses.</title>
        <authorList>
            <person name="Young N.D."/>
            <person name="Debelle F."/>
            <person name="Oldroyd G.E."/>
            <person name="Geurts R."/>
            <person name="Cannon S.B."/>
            <person name="Udvardi M.K."/>
            <person name="Benedito V.A."/>
            <person name="Mayer K.F."/>
            <person name="Gouzy J."/>
            <person name="Schoof H."/>
            <person name="Van de Peer Y."/>
            <person name="Proost S."/>
            <person name="Cook D.R."/>
            <person name="Meyers B.C."/>
            <person name="Spannagl M."/>
            <person name="Cheung F."/>
            <person name="De Mita S."/>
            <person name="Krishnakumar V."/>
            <person name="Gundlach H."/>
            <person name="Zhou S."/>
            <person name="Mudge J."/>
            <person name="Bharti A.K."/>
            <person name="Murray J.D."/>
            <person name="Naoumkina M.A."/>
            <person name="Rosen B."/>
            <person name="Silverstein K.A."/>
            <person name="Tang H."/>
            <person name="Rombauts S."/>
            <person name="Zhao P.X."/>
            <person name="Zhou P."/>
            <person name="Barbe V."/>
            <person name="Bardou P."/>
            <person name="Bechner M."/>
            <person name="Bellec A."/>
            <person name="Berger A."/>
            <person name="Berges H."/>
            <person name="Bidwell S."/>
            <person name="Bisseling T."/>
            <person name="Choisne N."/>
            <person name="Couloux A."/>
            <person name="Denny R."/>
            <person name="Deshpande S."/>
            <person name="Dai X."/>
            <person name="Doyle J.J."/>
            <person name="Dudez A.M."/>
            <person name="Farmer A.D."/>
            <person name="Fouteau S."/>
            <person name="Franken C."/>
            <person name="Gibelin C."/>
            <person name="Gish J."/>
            <person name="Goldstein S."/>
            <person name="Gonzalez A.J."/>
            <person name="Green P.J."/>
            <person name="Hallab A."/>
            <person name="Hartog M."/>
            <person name="Hua A."/>
            <person name="Humphray S.J."/>
            <person name="Jeong D.H."/>
            <person name="Jing Y."/>
            <person name="Jocker A."/>
            <person name="Kenton S.M."/>
            <person name="Kim D.J."/>
            <person name="Klee K."/>
            <person name="Lai H."/>
            <person name="Lang C."/>
            <person name="Lin S."/>
            <person name="Macmil S.L."/>
            <person name="Magdelenat G."/>
            <person name="Matthews L."/>
            <person name="McCorrison J."/>
            <person name="Monaghan E.L."/>
            <person name="Mun J.H."/>
            <person name="Najar F.Z."/>
            <person name="Nicholson C."/>
            <person name="Noirot C."/>
            <person name="O'Bleness M."/>
            <person name="Paule C.R."/>
            <person name="Poulain J."/>
            <person name="Prion F."/>
            <person name="Qin B."/>
            <person name="Qu C."/>
            <person name="Retzel E.F."/>
            <person name="Riddle C."/>
            <person name="Sallet E."/>
            <person name="Samain S."/>
            <person name="Samson N."/>
            <person name="Sanders I."/>
            <person name="Saurat O."/>
            <person name="Scarpelli C."/>
            <person name="Schiex T."/>
            <person name="Segurens B."/>
            <person name="Severin A.J."/>
            <person name="Sherrier D.J."/>
            <person name="Shi R."/>
            <person name="Sims S."/>
            <person name="Singer S.R."/>
            <person name="Sinharoy S."/>
            <person name="Sterck L."/>
            <person name="Viollet A."/>
            <person name="Wang B.B."/>
            <person name="Wang K."/>
            <person name="Wang M."/>
            <person name="Wang X."/>
            <person name="Warfsmann J."/>
            <person name="Weissenbach J."/>
            <person name="White D.D."/>
            <person name="White J.D."/>
            <person name="Wiley G.B."/>
            <person name="Wincker P."/>
            <person name="Xing Y."/>
            <person name="Yang L."/>
            <person name="Yao Z."/>
            <person name="Ying F."/>
            <person name="Zhai J."/>
            <person name="Zhou L."/>
            <person name="Zuber A."/>
            <person name="Denarie J."/>
            <person name="Dixon R.A."/>
            <person name="May G.D."/>
            <person name="Schwartz D.C."/>
            <person name="Rogers J."/>
            <person name="Quetier F."/>
            <person name="Town C.D."/>
            <person name="Roe B.A."/>
        </authorList>
    </citation>
    <scope>NUCLEOTIDE SEQUENCE [LARGE SCALE GENOMIC DNA]</scope>
    <source>
        <strain evidence="2">A17</strain>
        <strain evidence="3 4">cv. Jemalong A17</strain>
    </source>
</reference>
<accession>G7JIJ3</accession>
<dbReference type="HOGENOM" id="CLU_3090252_0_0_1"/>
<proteinExistence type="predicted"/>
<dbReference type="Proteomes" id="UP000002051">
    <property type="component" value="Chromosome 4"/>
</dbReference>
<organism evidence="2 4">
    <name type="scientific">Medicago truncatula</name>
    <name type="common">Barrel medic</name>
    <name type="synonym">Medicago tribuloides</name>
    <dbReference type="NCBI Taxonomy" id="3880"/>
    <lineage>
        <taxon>Eukaryota</taxon>
        <taxon>Viridiplantae</taxon>
        <taxon>Streptophyta</taxon>
        <taxon>Embryophyta</taxon>
        <taxon>Tracheophyta</taxon>
        <taxon>Spermatophyta</taxon>
        <taxon>Magnoliopsida</taxon>
        <taxon>eudicotyledons</taxon>
        <taxon>Gunneridae</taxon>
        <taxon>Pentapetalae</taxon>
        <taxon>rosids</taxon>
        <taxon>fabids</taxon>
        <taxon>Fabales</taxon>
        <taxon>Fabaceae</taxon>
        <taxon>Papilionoideae</taxon>
        <taxon>50 kb inversion clade</taxon>
        <taxon>NPAAA clade</taxon>
        <taxon>Hologalegina</taxon>
        <taxon>IRL clade</taxon>
        <taxon>Trifolieae</taxon>
        <taxon>Medicago</taxon>
    </lineage>
</organism>
<protein>
    <submittedName>
        <fullName evidence="2">Transmembrane protein, putative</fullName>
    </submittedName>
</protein>
<reference evidence="2 4" key="2">
    <citation type="journal article" date="2014" name="BMC Genomics">
        <title>An improved genome release (version Mt4.0) for the model legume Medicago truncatula.</title>
        <authorList>
            <person name="Tang H."/>
            <person name="Krishnakumar V."/>
            <person name="Bidwell S."/>
            <person name="Rosen B."/>
            <person name="Chan A."/>
            <person name="Zhou S."/>
            <person name="Gentzbittel L."/>
            <person name="Childs K.L."/>
            <person name="Yandell M."/>
            <person name="Gundlach H."/>
            <person name="Mayer K.F."/>
            <person name="Schwartz D.C."/>
            <person name="Town C.D."/>
        </authorList>
    </citation>
    <scope>GENOME REANNOTATION</scope>
    <source>
        <strain evidence="3 4">cv. Jemalong A17</strain>
    </source>
</reference>
<dbReference type="EnsemblPlants" id="AES89176">
    <property type="protein sequence ID" value="AES89176"/>
    <property type="gene ID" value="MTR_4g070850"/>
</dbReference>
<keyword evidence="1" id="KW-0472">Membrane</keyword>
<keyword evidence="1" id="KW-1133">Transmembrane helix</keyword>
<keyword evidence="1 2" id="KW-0812">Transmembrane</keyword>
<gene>
    <name evidence="2" type="ordered locus">MTR_4g070850</name>
</gene>